<comment type="similarity">
    <text evidence="5">Belongs to the TPT transporter family. SLC35D subfamily.</text>
</comment>
<feature type="transmembrane region" description="Helical" evidence="5">
    <location>
        <begin position="326"/>
        <end position="348"/>
    </location>
</feature>
<comment type="subcellular location">
    <subcellularLocation>
        <location evidence="5">Golgi apparatus membrane</location>
        <topology evidence="5">Multi-pass membrane protein</topology>
    </subcellularLocation>
    <subcellularLocation>
        <location evidence="5">Cytoplasmic vesicle membrane</location>
        <topology evidence="5">Multi-pass membrane protein</topology>
    </subcellularLocation>
    <subcellularLocation>
        <location evidence="5">Endoplasmic reticulum membrane</location>
        <topology evidence="5">Multi-pass membrane protein</topology>
    </subcellularLocation>
    <subcellularLocation>
        <location evidence="1">Membrane</location>
        <topology evidence="1">Multi-pass membrane protein</topology>
    </subcellularLocation>
</comment>
<evidence type="ECO:0000313" key="7">
    <source>
        <dbReference type="EMBL" id="PWN95092.1"/>
    </source>
</evidence>
<feature type="transmembrane region" description="Helical" evidence="5">
    <location>
        <begin position="137"/>
        <end position="159"/>
    </location>
</feature>
<keyword evidence="5" id="KW-0813">Transport</keyword>
<dbReference type="GO" id="GO:0030659">
    <property type="term" value="C:cytoplasmic vesicle membrane"/>
    <property type="evidence" value="ECO:0007669"/>
    <property type="project" value="UniProtKB-SubCell"/>
</dbReference>
<keyword evidence="5" id="KW-0256">Endoplasmic reticulum</keyword>
<dbReference type="GO" id="GO:0005789">
    <property type="term" value="C:endoplasmic reticulum membrane"/>
    <property type="evidence" value="ECO:0007669"/>
    <property type="project" value="UniProtKB-SubCell"/>
</dbReference>
<dbReference type="InterPro" id="IPR037185">
    <property type="entry name" value="EmrE-like"/>
</dbReference>
<keyword evidence="5" id="KW-0968">Cytoplasmic vesicle</keyword>
<dbReference type="GeneID" id="37272195"/>
<feature type="transmembrane region" description="Helical" evidence="5">
    <location>
        <begin position="68"/>
        <end position="92"/>
    </location>
</feature>
<comment type="function">
    <text evidence="5">Involved in the import of GDP-mannose from the cytoplasm into the Golgi lumen.</text>
</comment>
<dbReference type="SUPFAM" id="SSF103481">
    <property type="entry name" value="Multidrug resistance efflux transporter EmrE"/>
    <property type="match status" value="1"/>
</dbReference>
<dbReference type="Proteomes" id="UP000245946">
    <property type="component" value="Unassembled WGS sequence"/>
</dbReference>
<dbReference type="GO" id="GO:0000139">
    <property type="term" value="C:Golgi membrane"/>
    <property type="evidence" value="ECO:0007669"/>
    <property type="project" value="UniProtKB-SubCell"/>
</dbReference>
<keyword evidence="2 5" id="KW-0812">Transmembrane</keyword>
<dbReference type="AlphaFoldDB" id="A0A316Z2F3"/>
<dbReference type="PANTHER" id="PTHR11132">
    <property type="entry name" value="SOLUTE CARRIER FAMILY 35"/>
    <property type="match status" value="1"/>
</dbReference>
<protein>
    <recommendedName>
        <fullName evidence="5">GDP-mannose transporter</fullName>
        <shortName evidence="5">GMT</shortName>
    </recommendedName>
</protein>
<sequence length="446" mass="47672">MSSSRSFFAPPAAAPADREPFLPPGDGEPAPRGTPAAASSAALARASALPPILSYCSASILMTVVNKYVLSAHFSLNMLVLLVQSLVGVLLVRAARSSGAIQIRDFSWQDARAWLPISTLLVFVIWTGSKALQFLSIPVYTIFKNLTIILIAYGEVFLFQARLTRIIMLSFVLMVVSSLIAASSDISHVLEIANLRMPHAPDSLNAITQDPISGIDVGVADPLAAEKARIAELAGQGNAQAVLDGLGGWGVLNSGYVWMALNCAFSAAYVLIMRKRIKVTGFKDWDTMFYNNLLSVPVLILMSLLVEDWSSENFSRNFPPETRHSLFAAIIFSGACAVFISYTTAWCIRATSSTTYSMVGALNKLPLALSGMVFFHDPATLGSTSAIGVGFIAGLVYAYGKNRQAEAGRLAAAANESGLPPEDAAADVLPLHRRKDTGPDAKGRIE</sequence>
<keyword evidence="3 5" id="KW-1133">Transmembrane helix</keyword>
<name>A0A316Z2F3_9BASI</name>
<evidence type="ECO:0000256" key="4">
    <source>
        <dbReference type="ARBA" id="ARBA00023136"/>
    </source>
</evidence>
<feature type="region of interest" description="Disordered" evidence="6">
    <location>
        <begin position="1"/>
        <end position="35"/>
    </location>
</feature>
<keyword evidence="8" id="KW-1185">Reference proteome</keyword>
<feature type="region of interest" description="Disordered" evidence="6">
    <location>
        <begin position="417"/>
        <end position="446"/>
    </location>
</feature>
<comment type="subunit">
    <text evidence="5">Homooligomer.</text>
</comment>
<evidence type="ECO:0000256" key="5">
    <source>
        <dbReference type="RuleBase" id="RU367097"/>
    </source>
</evidence>
<keyword evidence="4 5" id="KW-0472">Membrane</keyword>
<dbReference type="STRING" id="58919.A0A316Z2F3"/>
<dbReference type="OrthoDB" id="417037at2759"/>
<keyword evidence="5" id="KW-0762">Sugar transport</keyword>
<reference evidence="7 8" key="1">
    <citation type="journal article" date="2018" name="Mol. Biol. Evol.">
        <title>Broad Genomic Sampling Reveals a Smut Pathogenic Ancestry of the Fungal Clade Ustilaginomycotina.</title>
        <authorList>
            <person name="Kijpornyongpan T."/>
            <person name="Mondo S.J."/>
            <person name="Barry K."/>
            <person name="Sandor L."/>
            <person name="Lee J."/>
            <person name="Lipzen A."/>
            <person name="Pangilinan J."/>
            <person name="LaButti K."/>
            <person name="Hainaut M."/>
            <person name="Henrissat B."/>
            <person name="Grigoriev I.V."/>
            <person name="Spatafora J.W."/>
            <person name="Aime M.C."/>
        </authorList>
    </citation>
    <scope>NUCLEOTIDE SEQUENCE [LARGE SCALE GENOMIC DNA]</scope>
    <source>
        <strain evidence="7 8">MCA 4186</strain>
    </source>
</reference>
<accession>A0A316Z2F3</accession>
<evidence type="ECO:0000256" key="1">
    <source>
        <dbReference type="ARBA" id="ARBA00004141"/>
    </source>
</evidence>
<keyword evidence="5" id="KW-0333">Golgi apparatus</keyword>
<dbReference type="InterPro" id="IPR050186">
    <property type="entry name" value="TPT_transporter"/>
</dbReference>
<feature type="transmembrane region" description="Helical" evidence="5">
    <location>
        <begin position="113"/>
        <end position="131"/>
    </location>
</feature>
<evidence type="ECO:0000256" key="3">
    <source>
        <dbReference type="ARBA" id="ARBA00022989"/>
    </source>
</evidence>
<organism evidence="7 8">
    <name type="scientific">Tilletiopsis washingtonensis</name>
    <dbReference type="NCBI Taxonomy" id="58919"/>
    <lineage>
        <taxon>Eukaryota</taxon>
        <taxon>Fungi</taxon>
        <taxon>Dikarya</taxon>
        <taxon>Basidiomycota</taxon>
        <taxon>Ustilaginomycotina</taxon>
        <taxon>Exobasidiomycetes</taxon>
        <taxon>Entylomatales</taxon>
        <taxon>Entylomatales incertae sedis</taxon>
        <taxon>Tilletiopsis</taxon>
    </lineage>
</organism>
<feature type="transmembrane region" description="Helical" evidence="5">
    <location>
        <begin position="166"/>
        <end position="184"/>
    </location>
</feature>
<dbReference type="NCBIfam" id="TIGR00803">
    <property type="entry name" value="nst"/>
    <property type="match status" value="1"/>
</dbReference>
<dbReference type="EMBL" id="KZ819307">
    <property type="protein sequence ID" value="PWN95092.1"/>
    <property type="molecule type" value="Genomic_DNA"/>
</dbReference>
<evidence type="ECO:0000256" key="2">
    <source>
        <dbReference type="ARBA" id="ARBA00022692"/>
    </source>
</evidence>
<feature type="transmembrane region" description="Helical" evidence="5">
    <location>
        <begin position="288"/>
        <end position="306"/>
    </location>
</feature>
<evidence type="ECO:0000256" key="6">
    <source>
        <dbReference type="SAM" id="MobiDB-lite"/>
    </source>
</evidence>
<dbReference type="RefSeq" id="XP_025595371.1">
    <property type="nucleotide sequence ID" value="XM_025744651.1"/>
</dbReference>
<feature type="compositionally biased region" description="Basic and acidic residues" evidence="6">
    <location>
        <begin position="436"/>
        <end position="446"/>
    </location>
</feature>
<proteinExistence type="inferred from homology"/>
<evidence type="ECO:0000313" key="8">
    <source>
        <dbReference type="Proteomes" id="UP000245946"/>
    </source>
</evidence>
<feature type="transmembrane region" description="Helical" evidence="5">
    <location>
        <begin position="255"/>
        <end position="272"/>
    </location>
</feature>
<gene>
    <name evidence="7" type="ORF">FA09DRAFT_344480</name>
</gene>
<feature type="transmembrane region" description="Helical" evidence="5">
    <location>
        <begin position="355"/>
        <end position="375"/>
    </location>
</feature>
<feature type="transmembrane region" description="Helical" evidence="5">
    <location>
        <begin position="381"/>
        <end position="400"/>
    </location>
</feature>